<comment type="cofactor">
    <cofactor evidence="7">
        <name>[4Fe-4S] cluster</name>
        <dbReference type="ChEBI" id="CHEBI:49883"/>
    </cofactor>
    <text evidence="7">Binds 4 [4Fe-4S] clusters per subunit.</text>
</comment>
<keyword evidence="8" id="KW-1133">Transmembrane helix</keyword>
<dbReference type="InterPro" id="IPR051555">
    <property type="entry name" value="FDH_Electron_Transfer_Unit"/>
</dbReference>
<dbReference type="PANTHER" id="PTHR43545:SF6">
    <property type="entry name" value="FORMATE DEHYDROGENASE, NITRATE-INDUCIBLE, IRON-SULFUR SUBUNIT"/>
    <property type="match status" value="1"/>
</dbReference>
<dbReference type="GO" id="GO:0030313">
    <property type="term" value="C:cell envelope"/>
    <property type="evidence" value="ECO:0007669"/>
    <property type="project" value="UniProtKB-SubCell"/>
</dbReference>
<feature type="binding site" evidence="7">
    <location>
        <position position="34"/>
    </location>
    <ligand>
        <name>[4Fe-4S] cluster</name>
        <dbReference type="ChEBI" id="CHEBI:49883"/>
        <label>1</label>
    </ligand>
</feature>
<feature type="domain" description="4Fe-4S ferredoxin-type" evidence="9">
    <location>
        <begin position="22"/>
        <end position="52"/>
    </location>
</feature>
<sequence length="330" mass="35097">MNDSPYTSSPATVGYDEERPRMAFFTDTTVCIGCKACEVACKEWNDVPSTPLELTGFSYDNTGGLGSESWRAVKFVEQRLPEIRQQGAEGAFVAAGQQGPDLRMVGTDGFAGTPDELDLTRADGDGRALAVDAAAGAGDFRWLMASDVCKHCTTAACLDVCPTGALFKTEFSTVVLQDDICNGCGYCVPACPYGVVDRRPDDGRAFKCTMCYDRMKGDMTPACAQSCPTDSIMFGTWEDMRAAAGDRLEEVVAAGLPGAQLYGEDTENGVDGCGAFFLLLDDPEVYGLPPDPIATTKDLPTMWRAAARAAAAMVVGIAGVVLVTGRRSQR</sequence>
<dbReference type="Proteomes" id="UP000264006">
    <property type="component" value="Chromosome"/>
</dbReference>
<dbReference type="EMBL" id="CP031165">
    <property type="protein sequence ID" value="AXV08413.1"/>
    <property type="molecule type" value="Genomic_DNA"/>
</dbReference>
<keyword evidence="11" id="KW-1185">Reference proteome</keyword>
<evidence type="ECO:0000256" key="8">
    <source>
        <dbReference type="SAM" id="Phobius"/>
    </source>
</evidence>
<organism evidence="10 11">
    <name type="scientific">Euzebya pacifica</name>
    <dbReference type="NCBI Taxonomy" id="1608957"/>
    <lineage>
        <taxon>Bacteria</taxon>
        <taxon>Bacillati</taxon>
        <taxon>Actinomycetota</taxon>
        <taxon>Nitriliruptoria</taxon>
        <taxon>Euzebyales</taxon>
    </lineage>
</organism>
<dbReference type="CDD" id="cd10560">
    <property type="entry name" value="FDH-O_like"/>
    <property type="match status" value="1"/>
</dbReference>
<evidence type="ECO:0000256" key="1">
    <source>
        <dbReference type="ARBA" id="ARBA00004196"/>
    </source>
</evidence>
<feature type="transmembrane region" description="Helical" evidence="8">
    <location>
        <begin position="305"/>
        <end position="325"/>
    </location>
</feature>
<evidence type="ECO:0000256" key="7">
    <source>
        <dbReference type="PIRSR" id="PIRSR036298-50"/>
    </source>
</evidence>
<keyword evidence="2 7" id="KW-0004">4Fe-4S</keyword>
<feature type="binding site" evidence="7">
    <location>
        <position position="149"/>
    </location>
    <ligand>
        <name>[4Fe-4S] cluster</name>
        <dbReference type="ChEBI" id="CHEBI:49883"/>
        <label>3</label>
    </ligand>
</feature>
<feature type="binding site" evidence="7">
    <location>
        <position position="227"/>
    </location>
    <ligand>
        <name>[4Fe-4S] cluster</name>
        <dbReference type="ChEBI" id="CHEBI:49883"/>
        <label>1</label>
    </ligand>
</feature>
<dbReference type="Pfam" id="PF13247">
    <property type="entry name" value="Fer4_11"/>
    <property type="match status" value="1"/>
</dbReference>
<feature type="binding site" evidence="7">
    <location>
        <position position="211"/>
    </location>
    <ligand>
        <name>[4Fe-4S] cluster</name>
        <dbReference type="ChEBI" id="CHEBI:49883"/>
        <label>2</label>
    </ligand>
</feature>
<dbReference type="KEGG" id="euz:DVS28_a3741"/>
<dbReference type="PROSITE" id="PS00198">
    <property type="entry name" value="4FE4S_FER_1"/>
    <property type="match status" value="1"/>
</dbReference>
<dbReference type="PANTHER" id="PTHR43545">
    <property type="entry name" value="FORMATE DEHYDROGENASE, NITRATE-INDUCIBLE, IRON-SULFUR SUBUNIT"/>
    <property type="match status" value="1"/>
</dbReference>
<dbReference type="PIRSF" id="PIRSF036298">
    <property type="entry name" value="FDH_4Fe4S"/>
    <property type="match status" value="1"/>
</dbReference>
<feature type="binding site" evidence="7">
    <location>
        <position position="187"/>
    </location>
    <ligand>
        <name>[4Fe-4S] cluster</name>
        <dbReference type="ChEBI" id="CHEBI:49883"/>
        <label>4</label>
    </ligand>
</feature>
<dbReference type="PROSITE" id="PS51379">
    <property type="entry name" value="4FE4S_FER_2"/>
    <property type="match status" value="3"/>
</dbReference>
<dbReference type="SUPFAM" id="SSF54862">
    <property type="entry name" value="4Fe-4S ferredoxins"/>
    <property type="match status" value="1"/>
</dbReference>
<feature type="binding site" evidence="7">
    <location>
        <position position="41"/>
    </location>
    <ligand>
        <name>[4Fe-4S] cluster</name>
        <dbReference type="ChEBI" id="CHEBI:49883"/>
        <label>2</label>
    </ligand>
</feature>
<name>A0A346Y1R6_9ACTN</name>
<feature type="binding site" evidence="7">
    <location>
        <position position="223"/>
    </location>
    <ligand>
        <name>[4Fe-4S] cluster</name>
        <dbReference type="ChEBI" id="CHEBI:49883"/>
        <label>2</label>
    </ligand>
</feature>
<keyword evidence="5 7" id="KW-0408">Iron</keyword>
<comment type="subcellular location">
    <subcellularLocation>
        <location evidence="1">Cell envelope</location>
    </subcellularLocation>
</comment>
<feature type="binding site" evidence="7">
    <location>
        <position position="181"/>
    </location>
    <ligand>
        <name>[4Fe-4S] cluster</name>
        <dbReference type="ChEBI" id="CHEBI:49883"/>
        <label>4</label>
    </ligand>
</feature>
<dbReference type="InterPro" id="IPR014603">
    <property type="entry name" value="Formate_DH_Fe-S_su"/>
</dbReference>
<dbReference type="GO" id="GO:0045333">
    <property type="term" value="P:cellular respiration"/>
    <property type="evidence" value="ECO:0007669"/>
    <property type="project" value="InterPro"/>
</dbReference>
<evidence type="ECO:0000256" key="4">
    <source>
        <dbReference type="ARBA" id="ARBA00022737"/>
    </source>
</evidence>
<evidence type="ECO:0000256" key="6">
    <source>
        <dbReference type="ARBA" id="ARBA00023014"/>
    </source>
</evidence>
<keyword evidence="4" id="KW-0677">Repeat</keyword>
<feature type="binding site" evidence="7">
    <location>
        <position position="152"/>
    </location>
    <ligand>
        <name>[4Fe-4S] cluster</name>
        <dbReference type="ChEBI" id="CHEBI:49883"/>
        <label>3</label>
    </ligand>
</feature>
<gene>
    <name evidence="10" type="ORF">DVS28_a3741</name>
</gene>
<feature type="binding site" evidence="7">
    <location>
        <position position="157"/>
    </location>
    <ligand>
        <name>[4Fe-4S] cluster</name>
        <dbReference type="ChEBI" id="CHEBI:49883"/>
        <label>3</label>
    </ligand>
</feature>
<proteinExistence type="predicted"/>
<feature type="binding site" evidence="7">
    <location>
        <position position="37"/>
    </location>
    <ligand>
        <name>[4Fe-4S] cluster</name>
        <dbReference type="ChEBI" id="CHEBI:49883"/>
        <label>1</label>
    </ligand>
</feature>
<feature type="binding site" evidence="7">
    <location>
        <position position="208"/>
    </location>
    <ligand>
        <name>[4Fe-4S] cluster</name>
        <dbReference type="ChEBI" id="CHEBI:49883"/>
        <label>2</label>
    </ligand>
</feature>
<feature type="binding site" evidence="7">
    <location>
        <position position="31"/>
    </location>
    <ligand>
        <name>[4Fe-4S] cluster</name>
        <dbReference type="ChEBI" id="CHEBI:49883"/>
        <label>1</label>
    </ligand>
</feature>
<keyword evidence="3 7" id="KW-0479">Metal-binding</keyword>
<accession>A0A346Y1R6</accession>
<evidence type="ECO:0000313" key="11">
    <source>
        <dbReference type="Proteomes" id="UP000264006"/>
    </source>
</evidence>
<dbReference type="GO" id="GO:0051539">
    <property type="term" value="F:4 iron, 4 sulfur cluster binding"/>
    <property type="evidence" value="ECO:0007669"/>
    <property type="project" value="UniProtKB-KW"/>
</dbReference>
<dbReference type="InterPro" id="IPR017900">
    <property type="entry name" value="4Fe4S_Fe_S_CS"/>
</dbReference>
<evidence type="ECO:0000256" key="3">
    <source>
        <dbReference type="ARBA" id="ARBA00022723"/>
    </source>
</evidence>
<dbReference type="AlphaFoldDB" id="A0A346Y1R6"/>
<feature type="binding site" evidence="7">
    <location>
        <position position="184"/>
    </location>
    <ligand>
        <name>[4Fe-4S] cluster</name>
        <dbReference type="ChEBI" id="CHEBI:49883"/>
        <label>4</label>
    </ligand>
</feature>
<reference evidence="10 11" key="1">
    <citation type="submission" date="2018-09" db="EMBL/GenBank/DDBJ databases">
        <title>Complete genome sequence of Euzebya sp. DY32-46 isolated from seawater of Pacific Ocean.</title>
        <authorList>
            <person name="Xu L."/>
            <person name="Wu Y.-H."/>
            <person name="Xu X.-W."/>
        </authorList>
    </citation>
    <scope>NUCLEOTIDE SEQUENCE [LARGE SCALE GENOMIC DNA]</scope>
    <source>
        <strain evidence="10 11">DY32-46</strain>
    </source>
</reference>
<evidence type="ECO:0000256" key="2">
    <source>
        <dbReference type="ARBA" id="ARBA00022485"/>
    </source>
</evidence>
<evidence type="ECO:0000256" key="5">
    <source>
        <dbReference type="ARBA" id="ARBA00023004"/>
    </source>
</evidence>
<keyword evidence="6 7" id="KW-0411">Iron-sulfur</keyword>
<feature type="binding site" evidence="7">
    <location>
        <position position="161"/>
    </location>
    <ligand>
        <name>[4Fe-4S] cluster</name>
        <dbReference type="ChEBI" id="CHEBI:49883"/>
        <label>4</label>
    </ligand>
</feature>
<keyword evidence="8" id="KW-0812">Transmembrane</keyword>
<dbReference type="GO" id="GO:0046872">
    <property type="term" value="F:metal ion binding"/>
    <property type="evidence" value="ECO:0007669"/>
    <property type="project" value="UniProtKB-KW"/>
</dbReference>
<protein>
    <submittedName>
        <fullName evidence="10">Formate dehydrogenase O beta subunit</fullName>
    </submittedName>
</protein>
<keyword evidence="8" id="KW-0472">Membrane</keyword>
<feature type="domain" description="4Fe-4S ferredoxin-type" evidence="9">
    <location>
        <begin position="140"/>
        <end position="171"/>
    </location>
</feature>
<dbReference type="GO" id="GO:0015944">
    <property type="term" value="P:formate oxidation"/>
    <property type="evidence" value="ECO:0007669"/>
    <property type="project" value="InterPro"/>
</dbReference>
<evidence type="ECO:0000259" key="9">
    <source>
        <dbReference type="PROSITE" id="PS51379"/>
    </source>
</evidence>
<dbReference type="Gene3D" id="3.30.70.20">
    <property type="match status" value="3"/>
</dbReference>
<dbReference type="InterPro" id="IPR017896">
    <property type="entry name" value="4Fe4S_Fe-S-bd"/>
</dbReference>
<feature type="binding site" evidence="7">
    <location>
        <position position="191"/>
    </location>
    <ligand>
        <name>[4Fe-4S] cluster</name>
        <dbReference type="ChEBI" id="CHEBI:49883"/>
        <label>3</label>
    </ligand>
</feature>
<evidence type="ECO:0000313" key="10">
    <source>
        <dbReference type="EMBL" id="AXV08413.1"/>
    </source>
</evidence>
<feature type="domain" description="4Fe-4S ferredoxin-type" evidence="9">
    <location>
        <begin position="172"/>
        <end position="201"/>
    </location>
</feature>